<evidence type="ECO:0000313" key="4">
    <source>
        <dbReference type="EMBL" id="CAF9905605.1"/>
    </source>
</evidence>
<evidence type="ECO:0000256" key="2">
    <source>
        <dbReference type="ARBA" id="ARBA00023163"/>
    </source>
</evidence>
<feature type="compositionally biased region" description="Polar residues" evidence="3">
    <location>
        <begin position="501"/>
        <end position="511"/>
    </location>
</feature>
<evidence type="ECO:0000313" key="5">
    <source>
        <dbReference type="Proteomes" id="UP000664169"/>
    </source>
</evidence>
<dbReference type="GO" id="GO:0031490">
    <property type="term" value="F:chromatin DNA binding"/>
    <property type="evidence" value="ECO:0007669"/>
    <property type="project" value="TreeGrafter"/>
</dbReference>
<reference evidence="4" key="1">
    <citation type="submission" date="2021-03" db="EMBL/GenBank/DDBJ databases">
        <authorList>
            <person name="Tagirdzhanova G."/>
        </authorList>
    </citation>
    <scope>NUCLEOTIDE SEQUENCE</scope>
</reference>
<feature type="compositionally biased region" description="Low complexity" evidence="3">
    <location>
        <begin position="85"/>
        <end position="96"/>
    </location>
</feature>
<dbReference type="Proteomes" id="UP000664169">
    <property type="component" value="Unassembled WGS sequence"/>
</dbReference>
<feature type="compositionally biased region" description="Polar residues" evidence="3">
    <location>
        <begin position="609"/>
        <end position="636"/>
    </location>
</feature>
<feature type="region of interest" description="Disordered" evidence="3">
    <location>
        <begin position="1"/>
        <end position="136"/>
    </location>
</feature>
<feature type="compositionally biased region" description="Low complexity" evidence="3">
    <location>
        <begin position="545"/>
        <end position="573"/>
    </location>
</feature>
<feature type="compositionally biased region" description="Polar residues" evidence="3">
    <location>
        <begin position="1"/>
        <end position="21"/>
    </location>
</feature>
<feature type="region of interest" description="Disordered" evidence="3">
    <location>
        <begin position="434"/>
        <end position="578"/>
    </location>
</feature>
<feature type="compositionally biased region" description="Polar residues" evidence="3">
    <location>
        <begin position="592"/>
        <end position="601"/>
    </location>
</feature>
<dbReference type="AlphaFoldDB" id="A0A8H3I385"/>
<feature type="compositionally biased region" description="Low complexity" evidence="3">
    <location>
        <begin position="450"/>
        <end position="465"/>
    </location>
</feature>
<keyword evidence="5" id="KW-1185">Reference proteome</keyword>
<feature type="region of interest" description="Disordered" evidence="3">
    <location>
        <begin position="402"/>
        <end position="422"/>
    </location>
</feature>
<dbReference type="OrthoDB" id="5598844at2759"/>
<protein>
    <recommendedName>
        <fullName evidence="6">Nuclear localization protein</fullName>
    </recommendedName>
</protein>
<feature type="compositionally biased region" description="Polar residues" evidence="3">
    <location>
        <begin position="474"/>
        <end position="487"/>
    </location>
</feature>
<feature type="compositionally biased region" description="Polar residues" evidence="3">
    <location>
        <begin position="412"/>
        <end position="422"/>
    </location>
</feature>
<feature type="compositionally biased region" description="Polar residues" evidence="3">
    <location>
        <begin position="529"/>
        <end position="544"/>
    </location>
</feature>
<feature type="region of interest" description="Disordered" evidence="3">
    <location>
        <begin position="592"/>
        <end position="636"/>
    </location>
</feature>
<keyword evidence="1" id="KW-0805">Transcription regulation</keyword>
<dbReference type="EMBL" id="CAJPDQ010000002">
    <property type="protein sequence ID" value="CAF9905605.1"/>
    <property type="molecule type" value="Genomic_DNA"/>
</dbReference>
<accession>A0A8H3I385</accession>
<dbReference type="GO" id="GO:0016586">
    <property type="term" value="C:RSC-type complex"/>
    <property type="evidence" value="ECO:0007669"/>
    <property type="project" value="TreeGrafter"/>
</dbReference>
<comment type="caution">
    <text evidence="4">The sequence shown here is derived from an EMBL/GenBank/DDBJ whole genome shotgun (WGS) entry which is preliminary data.</text>
</comment>
<keyword evidence="2" id="KW-0804">Transcription</keyword>
<evidence type="ECO:0000256" key="1">
    <source>
        <dbReference type="ARBA" id="ARBA00023015"/>
    </source>
</evidence>
<sequence length="636" mass="69685">MNGLGTNSFDDSSTINPNALDNTVAIPATGHPYDPGPRGHKRSRSPDSYPESIPGQLDEDNPSHRKRGRPKKETKQSLDSPIPQSPHSRPPGSSHGVPAIGKPVAAKPPTKQVIKALPTVRDHTTDTPNPEGDEFMPREFDIEGEKKVSADGTPLGNREYRVRTFLVPNRGNKLFMLATECARVLSYRDSYLLFNKNRSLFKIIANQTEKDDLIQQEILPYSYRSRQIAIVTARSMFRQFGSRLIVDGRRVRDDYWEAKARKQGFTEDDLAGEKRPGGERRLREAQARVDAQNLVHGPDVIYSPQQNMPLDENGTPQFMHGLSGLPMIRPTEELRIPPAYSTVHRGPRLEMTGIPYSDRPSPSSNAEMLNQSTHAENFNRAVNAGAHARGKQNESFYKQPRDLINPGVLQPGSGSPNASNAQIPSVQTSAAGLMGSAPQGIMGQQAPPLSHSQVYSHQPSHSHQSPPLPPTSQIHPTSSSPARTMQAQPPPHHSGIGYASGNVSQASYTYSQQHPPQMWGQPPPAPHQSPVSQQHALPQYTSQNSHGPPHQAASPHQHPQSSSHLQHSPSAAPMHSAMGYGQMPAYASQTPMYRPQQTSSPHGYMQQPAAGTNTGTHQWAPPGQQSHNQSWSGYQA</sequence>
<organism evidence="4 5">
    <name type="scientific">Gomphillus americanus</name>
    <dbReference type="NCBI Taxonomy" id="1940652"/>
    <lineage>
        <taxon>Eukaryota</taxon>
        <taxon>Fungi</taxon>
        <taxon>Dikarya</taxon>
        <taxon>Ascomycota</taxon>
        <taxon>Pezizomycotina</taxon>
        <taxon>Lecanoromycetes</taxon>
        <taxon>OSLEUM clade</taxon>
        <taxon>Ostropomycetidae</taxon>
        <taxon>Ostropales</taxon>
        <taxon>Graphidaceae</taxon>
        <taxon>Gomphilloideae</taxon>
        <taxon>Gomphillus</taxon>
    </lineage>
</organism>
<dbReference type="PANTHER" id="PTHR22597">
    <property type="entry name" value="POLYCOMB GROUP PROTEIN"/>
    <property type="match status" value="1"/>
</dbReference>
<gene>
    <name evidence="4" type="ORF">GOMPHAMPRED_003283</name>
</gene>
<dbReference type="PANTHER" id="PTHR22597:SF5">
    <property type="entry name" value="LOCALIZATION PROTEIN, PUTATIVE (AFU_ORTHOLOGUE AFUA_1G10600)-RELATED"/>
    <property type="match status" value="1"/>
</dbReference>
<proteinExistence type="predicted"/>
<name>A0A8H3I385_9LECA</name>
<evidence type="ECO:0000256" key="3">
    <source>
        <dbReference type="SAM" id="MobiDB-lite"/>
    </source>
</evidence>
<dbReference type="Pfam" id="PF08624">
    <property type="entry name" value="CRC_subunit"/>
    <property type="match status" value="1"/>
</dbReference>
<evidence type="ECO:0008006" key="6">
    <source>
        <dbReference type="Google" id="ProtNLM"/>
    </source>
</evidence>
<dbReference type="InterPro" id="IPR013933">
    <property type="entry name" value="CRC_Rsc7/Swp82"/>
</dbReference>